<dbReference type="NCBIfam" id="NF041638">
    <property type="entry name" value="QRL_CxxC_CxxC"/>
    <property type="match status" value="1"/>
</dbReference>
<protein>
    <submittedName>
        <fullName evidence="1">Uncharacterized protein</fullName>
    </submittedName>
</protein>
<evidence type="ECO:0000313" key="2">
    <source>
        <dbReference type="Proteomes" id="UP000595703"/>
    </source>
</evidence>
<dbReference type="EMBL" id="AP018366">
    <property type="protein sequence ID" value="BBG20682.1"/>
    <property type="molecule type" value="Genomic_DNA"/>
</dbReference>
<reference evidence="1 2" key="1">
    <citation type="journal article" date="2020" name="Sci. Rep.">
        <title>beta-carboline chemical signals induce reveromycin production through a LuxR family regulator in Streptomyces sp. SN-593.</title>
        <authorList>
            <person name="Panthee S."/>
            <person name="Kito N."/>
            <person name="Hayashi T."/>
            <person name="Shimizu T."/>
            <person name="Ishikawa J."/>
            <person name="Hamamoto H."/>
            <person name="Osada H."/>
            <person name="Takahashi S."/>
        </authorList>
    </citation>
    <scope>NUCLEOTIDE SEQUENCE [LARGE SCALE GENOMIC DNA]</scope>
    <source>
        <strain evidence="1 2">SN-593</strain>
        <plasmid evidence="1 2">pRVR1</plasmid>
    </source>
</reference>
<dbReference type="Proteomes" id="UP000595703">
    <property type="component" value="Plasmid pRVR1"/>
</dbReference>
<name>A0A7U3V3E7_9ACTN</name>
<dbReference type="KEGG" id="arev:RVR_P160"/>
<evidence type="ECO:0000313" key="1">
    <source>
        <dbReference type="EMBL" id="BBG20682.1"/>
    </source>
</evidence>
<keyword evidence="1" id="KW-0614">Plasmid</keyword>
<organism evidence="1 2">
    <name type="scientific">Actinacidiphila reveromycinica</name>
    <dbReference type="NCBI Taxonomy" id="659352"/>
    <lineage>
        <taxon>Bacteria</taxon>
        <taxon>Bacillati</taxon>
        <taxon>Actinomycetota</taxon>
        <taxon>Actinomycetes</taxon>
        <taxon>Kitasatosporales</taxon>
        <taxon>Streptomycetaceae</taxon>
        <taxon>Actinacidiphila</taxon>
    </lineage>
</organism>
<dbReference type="AlphaFoldDB" id="A0A7U3V3E7"/>
<dbReference type="InterPro" id="IPR048142">
    <property type="entry name" value="QRL_CxxC_CxxC"/>
</dbReference>
<accession>A0A7U3V3E7</accession>
<sequence length="126" mass="14411">MMTRRPRLVDRKHADGFPTYTWKTAPDGLSTKDQLKSRGLRPGGPIVAQIKWRSKKRHGNYRHAWLYETDLALPKQPMTPAKWEAVGKALRARRICPECGVEKHYTISTKYKACNECMPPEYAAAA</sequence>
<proteinExistence type="predicted"/>
<keyword evidence="2" id="KW-1185">Reference proteome</keyword>
<gene>
    <name evidence="1" type="ORF">RVR_P160</name>
</gene>
<geneLocation type="plasmid" evidence="1 2">
    <name>pRVR1</name>
</geneLocation>